<dbReference type="EnsemblMetazoa" id="G12836.4">
    <property type="protein sequence ID" value="G12836.4:cds"/>
    <property type="gene ID" value="G12836"/>
</dbReference>
<accession>A0A8W8I7B3</accession>
<keyword evidence="3" id="KW-1185">Reference proteome</keyword>
<reference evidence="2" key="1">
    <citation type="submission" date="2022-08" db="UniProtKB">
        <authorList>
            <consortium name="EnsemblMetazoa"/>
        </authorList>
    </citation>
    <scope>IDENTIFICATION</scope>
    <source>
        <strain evidence="2">05x7-T-G4-1.051#20</strain>
    </source>
</reference>
<feature type="compositionally biased region" description="Basic and acidic residues" evidence="1">
    <location>
        <begin position="28"/>
        <end position="39"/>
    </location>
</feature>
<feature type="region of interest" description="Disordered" evidence="1">
    <location>
        <begin position="28"/>
        <end position="59"/>
    </location>
</feature>
<organism evidence="2 3">
    <name type="scientific">Magallana gigas</name>
    <name type="common">Pacific oyster</name>
    <name type="synonym">Crassostrea gigas</name>
    <dbReference type="NCBI Taxonomy" id="29159"/>
    <lineage>
        <taxon>Eukaryota</taxon>
        <taxon>Metazoa</taxon>
        <taxon>Spiralia</taxon>
        <taxon>Lophotrochozoa</taxon>
        <taxon>Mollusca</taxon>
        <taxon>Bivalvia</taxon>
        <taxon>Autobranchia</taxon>
        <taxon>Pteriomorphia</taxon>
        <taxon>Ostreida</taxon>
        <taxon>Ostreoidea</taxon>
        <taxon>Ostreidae</taxon>
        <taxon>Magallana</taxon>
    </lineage>
</organism>
<evidence type="ECO:0000313" key="3">
    <source>
        <dbReference type="Proteomes" id="UP000005408"/>
    </source>
</evidence>
<evidence type="ECO:0000256" key="1">
    <source>
        <dbReference type="SAM" id="MobiDB-lite"/>
    </source>
</evidence>
<protein>
    <submittedName>
        <fullName evidence="2">Uncharacterized protein</fullName>
    </submittedName>
</protein>
<dbReference type="Proteomes" id="UP000005408">
    <property type="component" value="Unassembled WGS sequence"/>
</dbReference>
<sequence length="232" mass="25443">KIQPVTLTPPISQLPLVSEVRLRRSVSDVNVNRKPDKQTKSYAGLPPAGTLKHTNSSNSISALNQGDTDSIGSSILGHEKLYSVSGKILEVSGLKQSSGNIYIKVRLESHSERHSSGPRLRFLFHGRVIAKSYLFPISASALNQPFEVDRGAGVSINTHIAFDIKSENKDHLAHKSFSLKELFSDYVEGGVEKWLQLSDNAEIKVLLTQGKPNPQLLKKKHRGIGKSSPFGK</sequence>
<name>A0A8W8I7B3_MAGGI</name>
<evidence type="ECO:0000313" key="2">
    <source>
        <dbReference type="EnsemblMetazoa" id="G12836.4:cds"/>
    </source>
</evidence>
<proteinExistence type="predicted"/>
<dbReference type="AlphaFoldDB" id="A0A8W8I7B3"/>